<dbReference type="OrthoDB" id="2038278at2"/>
<name>A0A1H3SHJ5_9FIRM</name>
<organism evidence="1 2">
    <name type="scientific">Proteiniborus ethanoligenes</name>
    <dbReference type="NCBI Taxonomy" id="415015"/>
    <lineage>
        <taxon>Bacteria</taxon>
        <taxon>Bacillati</taxon>
        <taxon>Bacillota</taxon>
        <taxon>Clostridia</taxon>
        <taxon>Eubacteriales</taxon>
        <taxon>Proteiniborus</taxon>
    </lineage>
</organism>
<reference evidence="1 2" key="1">
    <citation type="submission" date="2016-10" db="EMBL/GenBank/DDBJ databases">
        <authorList>
            <person name="de Groot N.N."/>
        </authorList>
    </citation>
    <scope>NUCLEOTIDE SEQUENCE [LARGE SCALE GENOMIC DNA]</scope>
    <source>
        <strain evidence="1 2">DSM 21650</strain>
    </source>
</reference>
<proteinExistence type="predicted"/>
<dbReference type="RefSeq" id="WP_091732858.1">
    <property type="nucleotide sequence ID" value="NZ_FNQE01000045.1"/>
</dbReference>
<dbReference type="AlphaFoldDB" id="A0A1H3SHJ5"/>
<keyword evidence="2" id="KW-1185">Reference proteome</keyword>
<gene>
    <name evidence="1" type="ORF">SAMN05660462_02912</name>
</gene>
<dbReference type="STRING" id="415015.SAMN05660462_02912"/>
<sequence length="199" mass="22887">MLNDEIEVEKTNLKMLELCQECGRVYYKALIFTCSHCGGKLIEADYRIAEVVIKLIDLGFKVSWSYLGYHNNLNEQGPGTQICIYFDDKYPASVFGDLPPEWYLSEYYIQEEENGQEIGFSALVCECYHDDNVLDDKNMNFDIKVTTSNMVTWLNDKDPEGNRAFLILSGCRLGGNRVFERNDEVMSLKEILDLVSKEV</sequence>
<dbReference type="Proteomes" id="UP000198625">
    <property type="component" value="Unassembled WGS sequence"/>
</dbReference>
<evidence type="ECO:0000313" key="2">
    <source>
        <dbReference type="Proteomes" id="UP000198625"/>
    </source>
</evidence>
<protein>
    <submittedName>
        <fullName evidence="1">Uncharacterized protein</fullName>
    </submittedName>
</protein>
<accession>A0A1H3SHJ5</accession>
<dbReference type="EMBL" id="FNQE01000045">
    <property type="protein sequence ID" value="SDZ37404.1"/>
    <property type="molecule type" value="Genomic_DNA"/>
</dbReference>
<evidence type="ECO:0000313" key="1">
    <source>
        <dbReference type="EMBL" id="SDZ37404.1"/>
    </source>
</evidence>